<dbReference type="GO" id="GO:0009002">
    <property type="term" value="F:serine-type D-Ala-D-Ala carboxypeptidase activity"/>
    <property type="evidence" value="ECO:0007669"/>
    <property type="project" value="InterPro"/>
</dbReference>
<evidence type="ECO:0000259" key="2">
    <source>
        <dbReference type="Pfam" id="PF00768"/>
    </source>
</evidence>
<name>A0A1G2QFL6_9BACT</name>
<dbReference type="STRING" id="1802436.A2370_01930"/>
<gene>
    <name evidence="3" type="ORF">A2370_01930</name>
</gene>
<feature type="domain" description="Peptidase S11 D-alanyl-D-alanine carboxypeptidase A N-terminal" evidence="2">
    <location>
        <begin position="79"/>
        <end position="294"/>
    </location>
</feature>
<keyword evidence="1" id="KW-1133">Transmembrane helix</keyword>
<dbReference type="InterPro" id="IPR012338">
    <property type="entry name" value="Beta-lactam/transpept-like"/>
</dbReference>
<comment type="caution">
    <text evidence="3">The sequence shown here is derived from an EMBL/GenBank/DDBJ whole genome shotgun (WGS) entry which is preliminary data.</text>
</comment>
<dbReference type="SUPFAM" id="SSF56601">
    <property type="entry name" value="beta-lactamase/transpeptidase-like"/>
    <property type="match status" value="1"/>
</dbReference>
<reference evidence="3 4" key="1">
    <citation type="journal article" date="2016" name="Nat. Commun.">
        <title>Thousands of microbial genomes shed light on interconnected biogeochemical processes in an aquifer system.</title>
        <authorList>
            <person name="Anantharaman K."/>
            <person name="Brown C.T."/>
            <person name="Hug L.A."/>
            <person name="Sharon I."/>
            <person name="Castelle C.J."/>
            <person name="Probst A.J."/>
            <person name="Thomas B.C."/>
            <person name="Singh A."/>
            <person name="Wilkins M.J."/>
            <person name="Karaoz U."/>
            <person name="Brodie E.L."/>
            <person name="Williams K.H."/>
            <person name="Hubbard S.S."/>
            <person name="Banfield J.F."/>
        </authorList>
    </citation>
    <scope>NUCLEOTIDE SEQUENCE [LARGE SCALE GENOMIC DNA]</scope>
</reference>
<dbReference type="GO" id="GO:0006508">
    <property type="term" value="P:proteolysis"/>
    <property type="evidence" value="ECO:0007669"/>
    <property type="project" value="InterPro"/>
</dbReference>
<sequence>MTNPKQSQPPILLPAPAPKKTLGWRRVIGRTALVMAVFLLLIWGWQIGQLLPKVKDYSDSTPIKIWPTKKTPPLFPTVEVQARSAVVYDLSTNKILYAKNANQILPLASLTKLMTVLVATQTLKDQTIVKVKNEQGQTEIWRAEDLTDYVLVNSYNQGARALALASAGQDYQSFIKKMNQEKNDLGLTKLHFYNPTGLDGYDQAGAYGSALEVAKLHAFIYNHQPKLLEATKKPFIIRNAVASSSQLIINTNSAINKLPGLRSSKTGTTPLAGANLSIILDVGLNQPVAIVILGSTEEARFGDIKKLTQATIKFLAQ</sequence>
<keyword evidence="1" id="KW-0472">Membrane</keyword>
<keyword evidence="1" id="KW-0812">Transmembrane</keyword>
<evidence type="ECO:0000256" key="1">
    <source>
        <dbReference type="SAM" id="Phobius"/>
    </source>
</evidence>
<accession>A0A1G2QFL6</accession>
<dbReference type="Gene3D" id="3.40.710.10">
    <property type="entry name" value="DD-peptidase/beta-lactamase superfamily"/>
    <property type="match status" value="1"/>
</dbReference>
<dbReference type="AlphaFoldDB" id="A0A1G2QFL6"/>
<dbReference type="EMBL" id="MHTH01000002">
    <property type="protein sequence ID" value="OHA59287.1"/>
    <property type="molecule type" value="Genomic_DNA"/>
</dbReference>
<dbReference type="Pfam" id="PF00768">
    <property type="entry name" value="Peptidase_S11"/>
    <property type="match status" value="1"/>
</dbReference>
<proteinExistence type="predicted"/>
<protein>
    <recommendedName>
        <fullName evidence="2">Peptidase S11 D-alanyl-D-alanine carboxypeptidase A N-terminal domain-containing protein</fullName>
    </recommendedName>
</protein>
<evidence type="ECO:0000313" key="3">
    <source>
        <dbReference type="EMBL" id="OHA59287.1"/>
    </source>
</evidence>
<organism evidence="3 4">
    <name type="scientific">Candidatus Vogelbacteria bacterium RIFOXYB1_FULL_42_16</name>
    <dbReference type="NCBI Taxonomy" id="1802436"/>
    <lineage>
        <taxon>Bacteria</taxon>
        <taxon>Candidatus Vogeliibacteriota</taxon>
    </lineage>
</organism>
<feature type="transmembrane region" description="Helical" evidence="1">
    <location>
        <begin position="27"/>
        <end position="45"/>
    </location>
</feature>
<dbReference type="Proteomes" id="UP000176222">
    <property type="component" value="Unassembled WGS sequence"/>
</dbReference>
<evidence type="ECO:0000313" key="4">
    <source>
        <dbReference type="Proteomes" id="UP000176222"/>
    </source>
</evidence>
<dbReference type="InterPro" id="IPR001967">
    <property type="entry name" value="Peptidase_S11_N"/>
</dbReference>